<organism evidence="2 3">
    <name type="scientific">Sulfobacillus harzensis</name>
    <dbReference type="NCBI Taxonomy" id="2729629"/>
    <lineage>
        <taxon>Bacteria</taxon>
        <taxon>Bacillati</taxon>
        <taxon>Bacillota</taxon>
        <taxon>Clostridia</taxon>
        <taxon>Eubacteriales</taxon>
        <taxon>Clostridiales Family XVII. Incertae Sedis</taxon>
        <taxon>Sulfobacillus</taxon>
    </lineage>
</organism>
<gene>
    <name evidence="2" type="ORF">HIJ39_15740</name>
</gene>
<evidence type="ECO:0008006" key="4">
    <source>
        <dbReference type="Google" id="ProtNLM"/>
    </source>
</evidence>
<comment type="caution">
    <text evidence="2">The sequence shown here is derived from an EMBL/GenBank/DDBJ whole genome shotgun (WGS) entry which is preliminary data.</text>
</comment>
<evidence type="ECO:0000313" key="3">
    <source>
        <dbReference type="Proteomes" id="UP000533476"/>
    </source>
</evidence>
<feature type="chain" id="PRO_5031340516" description="Lipoprotein" evidence="1">
    <location>
        <begin position="27"/>
        <end position="133"/>
    </location>
</feature>
<proteinExistence type="predicted"/>
<dbReference type="AlphaFoldDB" id="A0A7Y0L7D9"/>
<dbReference type="Pfam" id="PF03640">
    <property type="entry name" value="Lipoprotein_15"/>
    <property type="match status" value="1"/>
</dbReference>
<feature type="signal peptide" evidence="1">
    <location>
        <begin position="1"/>
        <end position="26"/>
    </location>
</feature>
<evidence type="ECO:0000256" key="1">
    <source>
        <dbReference type="SAM" id="SignalP"/>
    </source>
</evidence>
<dbReference type="EMBL" id="JABBVZ010000066">
    <property type="protein sequence ID" value="NMP23790.1"/>
    <property type="molecule type" value="Genomic_DNA"/>
</dbReference>
<dbReference type="GO" id="GO:0043448">
    <property type="term" value="P:alkane catabolic process"/>
    <property type="evidence" value="ECO:0007669"/>
    <property type="project" value="TreeGrafter"/>
</dbReference>
<reference evidence="2 3" key="1">
    <citation type="submission" date="2020-04" db="EMBL/GenBank/DDBJ databases">
        <authorList>
            <person name="Zhang R."/>
            <person name="Schippers A."/>
        </authorList>
    </citation>
    <scope>NUCLEOTIDE SEQUENCE [LARGE SCALE GENOMIC DNA]</scope>
    <source>
        <strain evidence="2 3">DSM 109850</strain>
    </source>
</reference>
<accession>A0A7Y0L7D9</accession>
<dbReference type="PROSITE" id="PS51257">
    <property type="entry name" value="PROKAR_LIPOPROTEIN"/>
    <property type="match status" value="1"/>
</dbReference>
<dbReference type="RefSeq" id="WP_169101371.1">
    <property type="nucleotide sequence ID" value="NZ_JABBVZ010000066.1"/>
</dbReference>
<protein>
    <recommendedName>
        <fullName evidence="4">Lipoprotein</fullName>
    </recommendedName>
</protein>
<sequence>MKVWARYGMVLAVATVAAGCGSAAPAASPPAKPVHHQLEAVAVKAGTADVKGQSTRVLVNQKGLTLYYFTKDHGSKSACTGSCTSLWPPLLASQGNVQVGSGVSGKIQVVKDANGDQVSYNMPRVGRPRGKDC</sequence>
<dbReference type="Proteomes" id="UP000533476">
    <property type="component" value="Unassembled WGS sequence"/>
</dbReference>
<keyword evidence="1" id="KW-0732">Signal</keyword>
<dbReference type="PANTHER" id="PTHR39335:SF1">
    <property type="entry name" value="BLL4220 PROTEIN"/>
    <property type="match status" value="1"/>
</dbReference>
<name>A0A7Y0L7D9_9FIRM</name>
<dbReference type="InterPro" id="IPR005297">
    <property type="entry name" value="Lipoprotein_repeat"/>
</dbReference>
<keyword evidence="3" id="KW-1185">Reference proteome</keyword>
<evidence type="ECO:0000313" key="2">
    <source>
        <dbReference type="EMBL" id="NMP23790.1"/>
    </source>
</evidence>
<dbReference type="PANTHER" id="PTHR39335">
    <property type="entry name" value="BLL4220 PROTEIN"/>
    <property type="match status" value="1"/>
</dbReference>